<protein>
    <submittedName>
        <fullName evidence="10">L-arabinose transport system permease protein AraQ</fullName>
    </submittedName>
</protein>
<dbReference type="GO" id="GO:0005886">
    <property type="term" value="C:plasma membrane"/>
    <property type="evidence" value="ECO:0007669"/>
    <property type="project" value="UniProtKB-SubCell"/>
</dbReference>
<comment type="subcellular location">
    <subcellularLocation>
        <location evidence="1 7">Cell membrane</location>
        <topology evidence="1 7">Multi-pass membrane protein</topology>
    </subcellularLocation>
</comment>
<sequence>MRSDVITAEEQGAAGDVTGGSEPVRSKRTPDSAHARRRRLWSKIVLYTLLCVLSIPFIYPTIWMIFAAFKPTDEFFQIPPTLFPENWTLDGVSKIFTVTPFAQQYLNSLYLAAVITIGSIIVCSLAGYAFARVRFPFAGKLFLVLMSGMMIPGEVTIIPIFRWVADLGLMNTHIPLIVLPIFGPGCIVGVFIFRQFYLSLPVELEEAGRLDGLGRLGLFWRIALPLSGPAIAAVAIMKFLSSFNMYFEPLIFLRSEELFPVGLGLTRYQDGYGEPLYNTQIGATALTVIPVLIVFLFAQRQFVEGLSRTGLKG</sequence>
<reference evidence="10 11" key="1">
    <citation type="submission" date="2019-11" db="EMBL/GenBank/DDBJ databases">
        <authorList>
            <person name="Criscuolo A."/>
        </authorList>
    </citation>
    <scope>NUCLEOTIDE SEQUENCE [LARGE SCALE GENOMIC DNA]</scope>
    <source>
        <strain evidence="10">CIP111667</strain>
    </source>
</reference>
<evidence type="ECO:0000256" key="6">
    <source>
        <dbReference type="ARBA" id="ARBA00023136"/>
    </source>
</evidence>
<feature type="transmembrane region" description="Helical" evidence="7">
    <location>
        <begin position="177"/>
        <end position="197"/>
    </location>
</feature>
<evidence type="ECO:0000259" key="9">
    <source>
        <dbReference type="PROSITE" id="PS50928"/>
    </source>
</evidence>
<gene>
    <name evidence="10" type="primary">araQ_3</name>
    <name evidence="10" type="ORF">HALOF300_00094</name>
</gene>
<dbReference type="PANTHER" id="PTHR43744:SF12">
    <property type="entry name" value="ABC TRANSPORTER PERMEASE PROTEIN MG189-RELATED"/>
    <property type="match status" value="1"/>
</dbReference>
<feature type="transmembrane region" description="Helical" evidence="7">
    <location>
        <begin position="218"/>
        <end position="240"/>
    </location>
</feature>
<feature type="transmembrane region" description="Helical" evidence="7">
    <location>
        <begin position="142"/>
        <end position="165"/>
    </location>
</feature>
<evidence type="ECO:0000313" key="10">
    <source>
        <dbReference type="EMBL" id="VZO34824.1"/>
    </source>
</evidence>
<dbReference type="InterPro" id="IPR000515">
    <property type="entry name" value="MetI-like"/>
</dbReference>
<evidence type="ECO:0000256" key="4">
    <source>
        <dbReference type="ARBA" id="ARBA00022692"/>
    </source>
</evidence>
<keyword evidence="5 7" id="KW-1133">Transmembrane helix</keyword>
<keyword evidence="3" id="KW-1003">Cell membrane</keyword>
<organism evidence="10 11">
    <name type="scientific">Occultella aeris</name>
    <dbReference type="NCBI Taxonomy" id="2761496"/>
    <lineage>
        <taxon>Bacteria</taxon>
        <taxon>Bacillati</taxon>
        <taxon>Actinomycetota</taxon>
        <taxon>Actinomycetes</taxon>
        <taxon>Micrococcales</taxon>
        <taxon>Ruaniaceae</taxon>
        <taxon>Occultella</taxon>
    </lineage>
</organism>
<feature type="transmembrane region" description="Helical" evidence="7">
    <location>
        <begin position="277"/>
        <end position="298"/>
    </location>
</feature>
<keyword evidence="11" id="KW-1185">Reference proteome</keyword>
<dbReference type="GO" id="GO:0055085">
    <property type="term" value="P:transmembrane transport"/>
    <property type="evidence" value="ECO:0007669"/>
    <property type="project" value="InterPro"/>
</dbReference>
<proteinExistence type="inferred from homology"/>
<evidence type="ECO:0000256" key="8">
    <source>
        <dbReference type="SAM" id="MobiDB-lite"/>
    </source>
</evidence>
<dbReference type="CDD" id="cd06261">
    <property type="entry name" value="TM_PBP2"/>
    <property type="match status" value="1"/>
</dbReference>
<comment type="caution">
    <text evidence="10">The sequence shown here is derived from an EMBL/GenBank/DDBJ whole genome shotgun (WGS) entry which is preliminary data.</text>
</comment>
<name>A0A7M4DDA5_9MICO</name>
<evidence type="ECO:0000256" key="2">
    <source>
        <dbReference type="ARBA" id="ARBA00022448"/>
    </source>
</evidence>
<keyword evidence="4 7" id="KW-0812">Transmembrane</keyword>
<dbReference type="Proteomes" id="UP000419743">
    <property type="component" value="Unassembled WGS sequence"/>
</dbReference>
<evidence type="ECO:0000256" key="1">
    <source>
        <dbReference type="ARBA" id="ARBA00004651"/>
    </source>
</evidence>
<dbReference type="AlphaFoldDB" id="A0A7M4DDA5"/>
<keyword evidence="6 7" id="KW-0472">Membrane</keyword>
<feature type="transmembrane region" description="Helical" evidence="7">
    <location>
        <begin position="109"/>
        <end position="130"/>
    </location>
</feature>
<accession>A0A7M4DDA5</accession>
<dbReference type="Gene3D" id="1.10.3720.10">
    <property type="entry name" value="MetI-like"/>
    <property type="match status" value="1"/>
</dbReference>
<dbReference type="EMBL" id="CACRYJ010000004">
    <property type="protein sequence ID" value="VZO34824.1"/>
    <property type="molecule type" value="Genomic_DNA"/>
</dbReference>
<keyword evidence="2 7" id="KW-0813">Transport</keyword>
<evidence type="ECO:0000313" key="11">
    <source>
        <dbReference type="Proteomes" id="UP000419743"/>
    </source>
</evidence>
<feature type="region of interest" description="Disordered" evidence="8">
    <location>
        <begin position="1"/>
        <end position="31"/>
    </location>
</feature>
<comment type="similarity">
    <text evidence="7">Belongs to the binding-protein-dependent transport system permease family.</text>
</comment>
<evidence type="ECO:0000256" key="7">
    <source>
        <dbReference type="RuleBase" id="RU363032"/>
    </source>
</evidence>
<dbReference type="RefSeq" id="WP_156738687.1">
    <property type="nucleotide sequence ID" value="NZ_CACRYJ010000004.1"/>
</dbReference>
<dbReference type="PANTHER" id="PTHR43744">
    <property type="entry name" value="ABC TRANSPORTER PERMEASE PROTEIN MG189-RELATED-RELATED"/>
    <property type="match status" value="1"/>
</dbReference>
<feature type="domain" description="ABC transmembrane type-1" evidence="9">
    <location>
        <begin position="105"/>
        <end position="298"/>
    </location>
</feature>
<evidence type="ECO:0000256" key="5">
    <source>
        <dbReference type="ARBA" id="ARBA00022989"/>
    </source>
</evidence>
<dbReference type="PROSITE" id="PS50928">
    <property type="entry name" value="ABC_TM1"/>
    <property type="match status" value="1"/>
</dbReference>
<evidence type="ECO:0000256" key="3">
    <source>
        <dbReference type="ARBA" id="ARBA00022475"/>
    </source>
</evidence>
<dbReference type="Pfam" id="PF00528">
    <property type="entry name" value="BPD_transp_1"/>
    <property type="match status" value="1"/>
</dbReference>
<dbReference type="InterPro" id="IPR035906">
    <property type="entry name" value="MetI-like_sf"/>
</dbReference>
<dbReference type="SUPFAM" id="SSF161098">
    <property type="entry name" value="MetI-like"/>
    <property type="match status" value="1"/>
</dbReference>
<feature type="transmembrane region" description="Helical" evidence="7">
    <location>
        <begin position="44"/>
        <end position="66"/>
    </location>
</feature>